<dbReference type="RefSeq" id="WP_048043068.1">
    <property type="nucleotide sequence ID" value="NZ_CP009511.1"/>
</dbReference>
<dbReference type="AlphaFoldDB" id="A0A0E3R7E9"/>
<dbReference type="Pfam" id="PF18731">
    <property type="entry name" value="HEPN_Swt1"/>
    <property type="match status" value="1"/>
</dbReference>
<accession>A0A0E3R7E9</accession>
<name>A0A0E3R7E9_METMZ</name>
<evidence type="ECO:0000313" key="2">
    <source>
        <dbReference type="EMBL" id="AKB61065.1"/>
    </source>
</evidence>
<dbReference type="PATRIC" id="fig|1434115.4.peg.1359"/>
<sequence>MSMSNSERVGKALELLKGDLGPYVEREVENVYQGEAREKVAQVLGGDMIFAGKPISDLDAAGLFKLMWDTWNDVFRNTLGFSERTLVSELRDVRNKWAHQQPFSSDDADRALDSTERLLAAISSPKADEVHKMKMELRRVIFDEQVRNERRKSSGTGIESASTSLKPWREVVIPHHDVASGRFQQAEFAADLWQVHLGEGTDEYRDPVEFFRRTYLTESLKGLLVSSLQRIAGLGGDPVVQLQTNFGGGKTHSMLALYHLFSKSVSGNELPGIESVLMEAGIPKIPHARRVVLVGNKISPGNPATKPDGTVIHTLWGELAWQLGGKEAYERVRADDEKATSPGDVLRELFNTYGPCVILIDEWVAYARQLHDQSDLPAGGFETQFTFAQALTESAKLAKSCLLVISLPASDTATSLNSQVDDVEVGGQRGREALERLRNVVGRLESSWRPASAEEGFEIVRRRLFEPITDPSQYKDRDVVAREFVELYRSQSQEFPPECRDSDYEKRIKAAYPIHPEIFDRLYTDWSTLVKFQRTRGVLRLMAAVIYSLWEKGDKNPLILPANIPIEDTRVQTELTRYLSDNWTPIIEKDVDGPSSLPLRIDSDVPSLGKFSACRRVARTIYLGSAPTLTAANRGLEDRRVKLGCVMPGESPAVFGDALRRLSSSATYLYQDGPRYWYSTQPTVTKLAEDRAEQLKRDPDKVVKELDKRLRVDLRQQGDFSRVHPLPTSSGDVPDDLDARLVVLGIDHTYTKEAGNGAEKASKAILESRGSSPRQYRNTLVFLAADKTRLQDLDEAVRKYLAWESILGEKEILDLSPHQVKQAQSQRDSADKTVTARIPEAYQWLLVPVQVNPQSSVEWQAIRLTGQDPLAVRASKKLKNEELLITALAGTRLRMELDRIPLWRGDNVSVKQLAEDFASYLYLPRMVRPSVLVRAVCEGNNLISWLDDSFTYADSFDQTAIRYRGLRCGHLLTLSEDNLSGLLVKSDVALNQQKAETPSPVVIPPTPSGEVVDPREPYIVSGGNTTDTGTAVVTGNGNGTTVIEPVEQPPKRFYGSVTLDPARVGRDAGRIADEIISHLAGLMGSKVTVTLEIEAEVLSGVPDNVVRIVTENSRTLKFNSHGFEKE</sequence>
<protein>
    <submittedName>
        <fullName evidence="2">Putative ATPase (AAA+ superfamily)</fullName>
    </submittedName>
</protein>
<gene>
    <name evidence="2" type="ORF">MSMAP_1080</name>
</gene>
<dbReference type="HOGENOM" id="CLU_010124_0_0_2"/>
<evidence type="ECO:0000259" key="1">
    <source>
        <dbReference type="Pfam" id="PF18731"/>
    </source>
</evidence>
<dbReference type="Proteomes" id="UP000033116">
    <property type="component" value="Chromosome"/>
</dbReference>
<reference evidence="2 3" key="1">
    <citation type="submission" date="2014-07" db="EMBL/GenBank/DDBJ databases">
        <title>Methanogenic archaea and the global carbon cycle.</title>
        <authorList>
            <person name="Henriksen J.R."/>
            <person name="Luke J."/>
            <person name="Reinhart S."/>
            <person name="Benedict M.N."/>
            <person name="Youngblut N.D."/>
            <person name="Metcalf M.E."/>
            <person name="Whitaker R.J."/>
            <person name="Metcalf W.W."/>
        </authorList>
    </citation>
    <scope>NUCLEOTIDE SEQUENCE [LARGE SCALE GENOMIC DNA]</scope>
    <source>
        <strain evidence="2 3">SarPi</strain>
    </source>
</reference>
<evidence type="ECO:0000313" key="3">
    <source>
        <dbReference type="Proteomes" id="UP000033116"/>
    </source>
</evidence>
<dbReference type="Pfam" id="PF04465">
    <property type="entry name" value="DUF499"/>
    <property type="match status" value="1"/>
</dbReference>
<feature type="domain" description="Swt1-like HEPN" evidence="1">
    <location>
        <begin position="11"/>
        <end position="123"/>
    </location>
</feature>
<dbReference type="InterPro" id="IPR007555">
    <property type="entry name" value="DUF499"/>
</dbReference>
<proteinExistence type="predicted"/>
<dbReference type="EMBL" id="CP009511">
    <property type="protein sequence ID" value="AKB61065.1"/>
    <property type="molecule type" value="Genomic_DNA"/>
</dbReference>
<organism evidence="2 3">
    <name type="scientific">Methanosarcina mazei SarPi</name>
    <dbReference type="NCBI Taxonomy" id="1434115"/>
    <lineage>
        <taxon>Archaea</taxon>
        <taxon>Methanobacteriati</taxon>
        <taxon>Methanobacteriota</taxon>
        <taxon>Stenosarchaea group</taxon>
        <taxon>Methanomicrobia</taxon>
        <taxon>Methanosarcinales</taxon>
        <taxon>Methanosarcinaceae</taxon>
        <taxon>Methanosarcina</taxon>
    </lineage>
</organism>
<dbReference type="InterPro" id="IPR041650">
    <property type="entry name" value="HEPN_Swt1"/>
</dbReference>
<dbReference type="GeneID" id="24864241"/>